<keyword evidence="2" id="KW-1185">Reference proteome</keyword>
<name>K6CDQ9_9BACI</name>
<dbReference type="eggNOG" id="ENOG5030DIW">
    <property type="taxonomic scope" value="Bacteria"/>
</dbReference>
<proteinExistence type="predicted"/>
<sequence>MKILTVPSAKEEIRRLQYFVNLVETYEADSLEKWIVKEYAYTSSIKEVVIRGNKRGLKSNGVELEHEFVKNVIAAKPKDELHRLVRANYRLRIKSNKR</sequence>
<evidence type="ECO:0000313" key="1">
    <source>
        <dbReference type="EMBL" id="EKN69280.1"/>
    </source>
</evidence>
<comment type="caution">
    <text evidence="1">The sequence shown here is derived from an EMBL/GenBank/DDBJ whole genome shotgun (WGS) entry which is preliminary data.</text>
</comment>
<organism evidence="1 2">
    <name type="scientific">Neobacillus bataviensis LMG 21833</name>
    <dbReference type="NCBI Taxonomy" id="1117379"/>
    <lineage>
        <taxon>Bacteria</taxon>
        <taxon>Bacillati</taxon>
        <taxon>Bacillota</taxon>
        <taxon>Bacilli</taxon>
        <taxon>Bacillales</taxon>
        <taxon>Bacillaceae</taxon>
        <taxon>Neobacillus</taxon>
    </lineage>
</organism>
<protein>
    <submittedName>
        <fullName evidence="1">Uncharacterized protein</fullName>
    </submittedName>
</protein>
<dbReference type="PATRIC" id="fig|1117379.3.peg.2186"/>
<dbReference type="RefSeq" id="WP_007085111.1">
    <property type="nucleotide sequence ID" value="NZ_AJLS01000057.1"/>
</dbReference>
<dbReference type="Proteomes" id="UP000006316">
    <property type="component" value="Unassembled WGS sequence"/>
</dbReference>
<evidence type="ECO:0000313" key="2">
    <source>
        <dbReference type="Proteomes" id="UP000006316"/>
    </source>
</evidence>
<dbReference type="EMBL" id="AJLS01000057">
    <property type="protein sequence ID" value="EKN69280.1"/>
    <property type="molecule type" value="Genomic_DNA"/>
</dbReference>
<reference evidence="1 2" key="1">
    <citation type="journal article" date="2012" name="Front. Microbiol.">
        <title>Redundancy and modularity in membrane-associated dissimilatory nitrate reduction in Bacillus.</title>
        <authorList>
            <person name="Heylen K."/>
            <person name="Keltjens J."/>
        </authorList>
    </citation>
    <scope>NUCLEOTIDE SEQUENCE [LARGE SCALE GENOMIC DNA]</scope>
    <source>
        <strain evidence="2">LMG 21833T</strain>
    </source>
</reference>
<dbReference type="AlphaFoldDB" id="K6CDQ9"/>
<accession>K6CDQ9</accession>
<gene>
    <name evidence="1" type="ORF">BABA_10471</name>
</gene>
<dbReference type="OrthoDB" id="2428825at2"/>